<accession>A0A6L8WBI0</accession>
<comment type="caution">
    <text evidence="2">The sequence shown here is derived from an EMBL/GenBank/DDBJ whole genome shotgun (WGS) entry which is preliminary data.</text>
</comment>
<reference evidence="2 3" key="1">
    <citation type="submission" date="2019-12" db="EMBL/GenBank/DDBJ databases">
        <title>Snethiella sp. nov. sp. isolated from sea sand.</title>
        <authorList>
            <person name="Kim J."/>
            <person name="Jeong S.E."/>
            <person name="Jung H.S."/>
            <person name="Jeon C.O."/>
        </authorList>
    </citation>
    <scope>NUCLEOTIDE SEQUENCE [LARGE SCALE GENOMIC DNA]</scope>
    <source>
        <strain evidence="2 3">DP05</strain>
    </source>
</reference>
<name>A0A6L8WBI0_9PROT</name>
<organism evidence="2 3">
    <name type="scientific">Sneathiella litorea</name>
    <dbReference type="NCBI Taxonomy" id="2606216"/>
    <lineage>
        <taxon>Bacteria</taxon>
        <taxon>Pseudomonadati</taxon>
        <taxon>Pseudomonadota</taxon>
        <taxon>Alphaproteobacteria</taxon>
        <taxon>Sneathiellales</taxon>
        <taxon>Sneathiellaceae</taxon>
        <taxon>Sneathiella</taxon>
    </lineage>
</organism>
<gene>
    <name evidence="2" type="ORF">GQE98_12675</name>
</gene>
<protein>
    <submittedName>
        <fullName evidence="2">DUF4823 domain-containing protein</fullName>
    </submittedName>
</protein>
<dbReference type="Pfam" id="PF16105">
    <property type="entry name" value="DUF4823"/>
    <property type="match status" value="1"/>
</dbReference>
<keyword evidence="3" id="KW-1185">Reference proteome</keyword>
<dbReference type="PROSITE" id="PS51257">
    <property type="entry name" value="PROKAR_LIPOPROTEIN"/>
    <property type="match status" value="1"/>
</dbReference>
<proteinExistence type="predicted"/>
<feature type="chain" id="PRO_5027043067" evidence="1">
    <location>
        <begin position="23"/>
        <end position="177"/>
    </location>
</feature>
<evidence type="ECO:0000313" key="2">
    <source>
        <dbReference type="EMBL" id="MZR31487.1"/>
    </source>
</evidence>
<evidence type="ECO:0000256" key="1">
    <source>
        <dbReference type="SAM" id="SignalP"/>
    </source>
</evidence>
<dbReference type="EMBL" id="WTUW01000002">
    <property type="protein sequence ID" value="MZR31487.1"/>
    <property type="molecule type" value="Genomic_DNA"/>
</dbReference>
<dbReference type="Proteomes" id="UP000476030">
    <property type="component" value="Unassembled WGS sequence"/>
</dbReference>
<keyword evidence="1" id="KW-0732">Signal</keyword>
<dbReference type="RefSeq" id="WP_161315989.1">
    <property type="nucleotide sequence ID" value="NZ_WTUW01000002.1"/>
</dbReference>
<dbReference type="AlphaFoldDB" id="A0A6L8WBI0"/>
<dbReference type="InterPro" id="IPR032248">
    <property type="entry name" value="DUF4823"/>
</dbReference>
<sequence length="177" mass="19042">MKLSTSKAVILLLGIWILSGCANSYQANAIKTPPTKISANSKFYVTQPKDGVYGNTNYAGSGKMTSAAIAAELSKKGSEVVVAETVETVEQAKQKATTASADYLFVSKILHWEDRATEWSLLSDKITMNYVIYDTHSGEKIASTTASATSGLATFGGDHPQDLVPKTVEDFLKEVMH</sequence>
<feature type="signal peptide" evidence="1">
    <location>
        <begin position="1"/>
        <end position="22"/>
    </location>
</feature>
<evidence type="ECO:0000313" key="3">
    <source>
        <dbReference type="Proteomes" id="UP000476030"/>
    </source>
</evidence>